<dbReference type="GO" id="GO:0045727">
    <property type="term" value="P:positive regulation of translation"/>
    <property type="evidence" value="ECO:0007669"/>
    <property type="project" value="UniProtKB-UniRule"/>
</dbReference>
<comment type="subcellular location">
    <subcellularLocation>
        <location evidence="7">Mitochondrion inner membrane</location>
        <topology evidence="7">Peripheral membrane protein</topology>
        <orientation evidence="7">Matrix side</orientation>
    </subcellularLocation>
    <subcellularLocation>
        <location evidence="1">Plastid</location>
        <location evidence="1">Chloroplast</location>
    </subcellularLocation>
</comment>
<evidence type="ECO:0000256" key="3">
    <source>
        <dbReference type="ARBA" id="ARBA00022741"/>
    </source>
</evidence>
<dbReference type="PROSITE" id="PS51722">
    <property type="entry name" value="G_TR_2"/>
    <property type="match status" value="1"/>
</dbReference>
<dbReference type="SUPFAM" id="SSF54980">
    <property type="entry name" value="EF-G C-terminal domain-like"/>
    <property type="match status" value="2"/>
</dbReference>
<dbReference type="InterPro" id="IPR038363">
    <property type="entry name" value="LepA_C_sf"/>
</dbReference>
<name>A0ABD3NNW0_9STRA</name>
<dbReference type="CDD" id="cd16260">
    <property type="entry name" value="EF4_III"/>
    <property type="match status" value="1"/>
</dbReference>
<dbReference type="CDD" id="cd03699">
    <property type="entry name" value="EF4_II"/>
    <property type="match status" value="1"/>
</dbReference>
<dbReference type="InterPro" id="IPR031157">
    <property type="entry name" value="G_TR_CS"/>
</dbReference>
<evidence type="ECO:0000256" key="2">
    <source>
        <dbReference type="ARBA" id="ARBA00005454"/>
    </source>
</evidence>
<dbReference type="PANTHER" id="PTHR43512:SF4">
    <property type="entry name" value="TRANSLATION FACTOR GUF1 HOMOLOG, CHLOROPLASTIC"/>
    <property type="match status" value="1"/>
</dbReference>
<sequence>MKFISASLLLSCLPLLAAFTSNKLRLHHPTRPSISTRTSSSLRSTTDKPTIIPSNQDAGLGPSGYSTTRVRNFSIIAHIDHGKSTLADRLLETTDTVAKRDMEAQLLDSMDLERERGITIKLQAARVLYRSQEDGEVYILNLIDTPGHVDFSYEVSRSLAACEGALLVVDASQGIEAQTLANVYLALENNLEIIPVLNKIDLPAADPERVADEIEETIGLDCSNIVHASAKTGIGINEIMESIVKYVPPPPPATGGPFRALIFDSLFDPYRGVIVFFRVVDGAVKKGDKIRFLNSKAEHDVTEVGIMQPQQVPVEALRAGEVGYLCGSIKDVLDARVGDTITLSSEYKAAAAKLKESKSEEEPIKPLPGYSEATPMVFAGIFPVDADQYESLRLALSKLRLNDAALSYEPETSGAMGFGFRCGFLGLLHMDVVRERLEREYDLDLIVTAPAVVYRVEQGEGEKKKVIVVDAPSKMPDKLRDMKIMEPYVRVEVLTPSEYNGKVMELGTERRGIFKDLKYMTPQRSSIVYEVSDITQGYASMEYQLIEYREGDLVRLDVKINYEDAPPLSTIVHVDAAQTVGRRLVASLKELIPRQMFKVPIQACIGVNVIASASISPMRKDVLAKCYGGDLSRKKKLLQKQAKGKKRMKAMGKVSVPQEAFMAGLQRIMKNNDDEDAASISLRDINFPKKDGDWERISSVTINDITNPYYRSLVAIHK</sequence>
<dbReference type="PANTHER" id="PTHR43512">
    <property type="entry name" value="TRANSLATION FACTOR GUF1-RELATED"/>
    <property type="match status" value="1"/>
</dbReference>
<feature type="domain" description="Tr-type G" evidence="10">
    <location>
        <begin position="68"/>
        <end position="251"/>
    </location>
</feature>
<evidence type="ECO:0000256" key="7">
    <source>
        <dbReference type="HAMAP-Rule" id="MF_03137"/>
    </source>
</evidence>
<evidence type="ECO:0000259" key="10">
    <source>
        <dbReference type="PROSITE" id="PS51722"/>
    </source>
</evidence>
<evidence type="ECO:0000256" key="6">
    <source>
        <dbReference type="ARBA" id="ARBA00023134"/>
    </source>
</evidence>
<dbReference type="Gene3D" id="3.40.50.300">
    <property type="entry name" value="P-loop containing nucleotide triphosphate hydrolases"/>
    <property type="match status" value="1"/>
</dbReference>
<feature type="signal peptide" evidence="9">
    <location>
        <begin position="1"/>
        <end position="18"/>
    </location>
</feature>
<feature type="compositionally biased region" description="Low complexity" evidence="8">
    <location>
        <begin position="31"/>
        <end position="44"/>
    </location>
</feature>
<feature type="binding site" evidence="7">
    <location>
        <begin position="144"/>
        <end position="148"/>
    </location>
    <ligand>
        <name>GTP</name>
        <dbReference type="ChEBI" id="CHEBI:37565"/>
    </ligand>
</feature>
<keyword evidence="7" id="KW-0496">Mitochondrion</keyword>
<dbReference type="FunFam" id="3.30.70.870:FF:000004">
    <property type="entry name" value="Translation factor GUF1, mitochondrial"/>
    <property type="match status" value="1"/>
</dbReference>
<dbReference type="FunFam" id="3.30.70.2570:FF:000001">
    <property type="entry name" value="Translation factor GUF1, mitochondrial"/>
    <property type="match status" value="1"/>
</dbReference>
<dbReference type="GO" id="GO:0005743">
    <property type="term" value="C:mitochondrial inner membrane"/>
    <property type="evidence" value="ECO:0007669"/>
    <property type="project" value="UniProtKB-SubCell"/>
</dbReference>
<dbReference type="InterPro" id="IPR013842">
    <property type="entry name" value="LepA_CTD"/>
</dbReference>
<dbReference type="InterPro" id="IPR000795">
    <property type="entry name" value="T_Tr_GTP-bd_dom"/>
</dbReference>
<dbReference type="InterPro" id="IPR005225">
    <property type="entry name" value="Small_GTP-bd"/>
</dbReference>
<dbReference type="SUPFAM" id="SSF50447">
    <property type="entry name" value="Translation proteins"/>
    <property type="match status" value="1"/>
</dbReference>
<evidence type="ECO:0000256" key="5">
    <source>
        <dbReference type="ARBA" id="ARBA00022917"/>
    </source>
</evidence>
<organism evidence="11 12">
    <name type="scientific">Cyclotella atomus</name>
    <dbReference type="NCBI Taxonomy" id="382360"/>
    <lineage>
        <taxon>Eukaryota</taxon>
        <taxon>Sar</taxon>
        <taxon>Stramenopiles</taxon>
        <taxon>Ochrophyta</taxon>
        <taxon>Bacillariophyta</taxon>
        <taxon>Coscinodiscophyceae</taxon>
        <taxon>Thalassiosirophycidae</taxon>
        <taxon>Stephanodiscales</taxon>
        <taxon>Stephanodiscaceae</taxon>
        <taxon>Cyclotella</taxon>
    </lineage>
</organism>
<keyword evidence="6 7" id="KW-0342">GTP-binding</keyword>
<gene>
    <name evidence="11" type="ORF">ACHAWO_002982</name>
</gene>
<dbReference type="InterPro" id="IPR035647">
    <property type="entry name" value="EFG_III/V"/>
</dbReference>
<feature type="binding site" evidence="7">
    <location>
        <begin position="77"/>
        <end position="84"/>
    </location>
    <ligand>
        <name>GTP</name>
        <dbReference type="ChEBI" id="CHEBI:37565"/>
    </ligand>
</feature>
<comment type="similarity">
    <text evidence="7">Belongs to the GTP-binding elongation factor family. LepA subfamily.</text>
</comment>
<dbReference type="Pfam" id="PF00009">
    <property type="entry name" value="GTP_EFTU"/>
    <property type="match status" value="1"/>
</dbReference>
<evidence type="ECO:0000256" key="9">
    <source>
        <dbReference type="SAM" id="SignalP"/>
    </source>
</evidence>
<dbReference type="NCBIfam" id="TIGR00231">
    <property type="entry name" value="small_GTP"/>
    <property type="match status" value="1"/>
</dbReference>
<feature type="region of interest" description="Disordered" evidence="8">
    <location>
        <begin position="28"/>
        <end position="59"/>
    </location>
</feature>
<dbReference type="Gene3D" id="3.30.70.870">
    <property type="entry name" value="Elongation Factor G (Translational Gtpase), domain 3"/>
    <property type="match status" value="1"/>
</dbReference>
<dbReference type="FunFam" id="3.40.50.300:FF:000078">
    <property type="entry name" value="Elongation factor 4"/>
    <property type="match status" value="1"/>
</dbReference>
<dbReference type="GO" id="GO:0003924">
    <property type="term" value="F:GTPase activity"/>
    <property type="evidence" value="ECO:0007669"/>
    <property type="project" value="UniProtKB-UniRule"/>
</dbReference>
<protein>
    <recommendedName>
        <fullName evidence="7">Translation factor GUF1 homolog, mitochondrial</fullName>
        <ecNumber evidence="7">3.6.5.n1</ecNumber>
    </recommendedName>
    <alternativeName>
        <fullName evidence="7">Elongation factor 4 homolog</fullName>
        <shortName evidence="7">EF-4</shortName>
    </alternativeName>
    <alternativeName>
        <fullName evidence="7">GTPase GUF1 homolog</fullName>
    </alternativeName>
    <alternativeName>
        <fullName evidence="7">Ribosomal back-translocase</fullName>
    </alternativeName>
</protein>
<dbReference type="Gene3D" id="2.40.30.10">
    <property type="entry name" value="Translation factors"/>
    <property type="match status" value="1"/>
</dbReference>
<dbReference type="GO" id="GO:0006412">
    <property type="term" value="P:translation"/>
    <property type="evidence" value="ECO:0007669"/>
    <property type="project" value="UniProtKB-KW"/>
</dbReference>
<dbReference type="NCBIfam" id="TIGR01393">
    <property type="entry name" value="lepA"/>
    <property type="match status" value="1"/>
</dbReference>
<comment type="function">
    <text evidence="7">Promotes mitochondrial protein synthesis. May act as a fidelity factor of the translation reaction, by catalyzing a one-codon backward translocation of tRNAs on improperly translocated ribosomes. Binds to mitochondrial ribosomes in a GTP-dependent manner.</text>
</comment>
<proteinExistence type="inferred from homology"/>
<dbReference type="InterPro" id="IPR006297">
    <property type="entry name" value="EF-4"/>
</dbReference>
<keyword evidence="12" id="KW-1185">Reference proteome</keyword>
<dbReference type="Proteomes" id="UP001530400">
    <property type="component" value="Unassembled WGS sequence"/>
</dbReference>
<keyword evidence="9" id="KW-0732">Signal</keyword>
<dbReference type="PROSITE" id="PS00301">
    <property type="entry name" value="G_TR_1"/>
    <property type="match status" value="1"/>
</dbReference>
<dbReference type="PRINTS" id="PR00315">
    <property type="entry name" value="ELONGATNFCT"/>
</dbReference>
<dbReference type="GO" id="GO:0005759">
    <property type="term" value="C:mitochondrial matrix"/>
    <property type="evidence" value="ECO:0007669"/>
    <property type="project" value="UniProtKB-UniRule"/>
</dbReference>
<dbReference type="EC" id="3.6.5.n1" evidence="7"/>
<comment type="catalytic activity">
    <reaction evidence="7">
        <text>GTP + H2O = GDP + phosphate + H(+)</text>
        <dbReference type="Rhea" id="RHEA:19669"/>
        <dbReference type="ChEBI" id="CHEBI:15377"/>
        <dbReference type="ChEBI" id="CHEBI:15378"/>
        <dbReference type="ChEBI" id="CHEBI:37565"/>
        <dbReference type="ChEBI" id="CHEBI:43474"/>
        <dbReference type="ChEBI" id="CHEBI:58189"/>
        <dbReference type="EC" id="3.6.5.n1"/>
    </reaction>
</comment>
<keyword evidence="4 7" id="KW-0378">Hydrolase</keyword>
<dbReference type="Pfam" id="PF03144">
    <property type="entry name" value="GTP_EFTU_D2"/>
    <property type="match status" value="1"/>
</dbReference>
<comment type="similarity">
    <text evidence="2">Belongs to the TRAFAC class translation factor GTPase superfamily. Classic translation factor GTPase family. LepA subfamily.</text>
</comment>
<dbReference type="InterPro" id="IPR004161">
    <property type="entry name" value="EFTu-like_2"/>
</dbReference>
<dbReference type="Gene3D" id="3.30.70.240">
    <property type="match status" value="1"/>
</dbReference>
<dbReference type="AlphaFoldDB" id="A0ABD3NNW0"/>
<evidence type="ECO:0000256" key="1">
    <source>
        <dbReference type="ARBA" id="ARBA00004229"/>
    </source>
</evidence>
<comment type="caution">
    <text evidence="11">The sequence shown here is derived from an EMBL/GenBank/DDBJ whole genome shotgun (WGS) entry which is preliminary data.</text>
</comment>
<dbReference type="HAMAP" id="MF_00071">
    <property type="entry name" value="LepA"/>
    <property type="match status" value="1"/>
</dbReference>
<dbReference type="GO" id="GO:0043022">
    <property type="term" value="F:ribosome binding"/>
    <property type="evidence" value="ECO:0007669"/>
    <property type="project" value="UniProtKB-UniRule"/>
</dbReference>
<dbReference type="CDD" id="cd01890">
    <property type="entry name" value="LepA"/>
    <property type="match status" value="1"/>
</dbReference>
<keyword evidence="5 7" id="KW-0648">Protein biosynthesis</keyword>
<reference evidence="11 12" key="1">
    <citation type="submission" date="2024-10" db="EMBL/GenBank/DDBJ databases">
        <title>Updated reference genomes for cyclostephanoid diatoms.</title>
        <authorList>
            <person name="Roberts W.R."/>
            <person name="Alverson A.J."/>
        </authorList>
    </citation>
    <scope>NUCLEOTIDE SEQUENCE [LARGE SCALE GENOMIC DNA]</scope>
    <source>
        <strain evidence="11 12">AJA010-31</strain>
    </source>
</reference>
<evidence type="ECO:0000256" key="4">
    <source>
        <dbReference type="ARBA" id="ARBA00022801"/>
    </source>
</evidence>
<dbReference type="Gene3D" id="3.30.70.2570">
    <property type="entry name" value="Elongation factor 4, C-terminal domain"/>
    <property type="match status" value="1"/>
</dbReference>
<feature type="binding site" evidence="7">
    <location>
        <begin position="198"/>
        <end position="201"/>
    </location>
    <ligand>
        <name>GTP</name>
        <dbReference type="ChEBI" id="CHEBI:37565"/>
    </ligand>
</feature>
<dbReference type="FunFam" id="2.40.30.10:FF:000015">
    <property type="entry name" value="Translation factor GUF1, mitochondrial"/>
    <property type="match status" value="1"/>
</dbReference>
<dbReference type="GO" id="GO:0009507">
    <property type="term" value="C:chloroplast"/>
    <property type="evidence" value="ECO:0007669"/>
    <property type="project" value="UniProtKB-SubCell"/>
</dbReference>
<evidence type="ECO:0000313" key="11">
    <source>
        <dbReference type="EMBL" id="KAL3776816.1"/>
    </source>
</evidence>
<keyword evidence="7" id="KW-0472">Membrane</keyword>
<accession>A0ABD3NNW0</accession>
<dbReference type="Pfam" id="PF00679">
    <property type="entry name" value="EFG_C"/>
    <property type="match status" value="1"/>
</dbReference>
<dbReference type="InterPro" id="IPR009000">
    <property type="entry name" value="Transl_B-barrel_sf"/>
</dbReference>
<evidence type="ECO:0000256" key="8">
    <source>
        <dbReference type="SAM" id="MobiDB-lite"/>
    </source>
</evidence>
<dbReference type="SUPFAM" id="SSF52540">
    <property type="entry name" value="P-loop containing nucleoside triphosphate hydrolases"/>
    <property type="match status" value="1"/>
</dbReference>
<dbReference type="InterPro" id="IPR000640">
    <property type="entry name" value="EFG_V-like"/>
</dbReference>
<dbReference type="InterPro" id="IPR027417">
    <property type="entry name" value="P-loop_NTPase"/>
</dbReference>
<keyword evidence="7" id="KW-0999">Mitochondrion inner membrane</keyword>
<dbReference type="EMBL" id="JALLPJ020001080">
    <property type="protein sequence ID" value="KAL3776816.1"/>
    <property type="molecule type" value="Genomic_DNA"/>
</dbReference>
<feature type="chain" id="PRO_5044889554" description="Translation factor GUF1 homolog, mitochondrial" evidence="9">
    <location>
        <begin position="19"/>
        <end position="718"/>
    </location>
</feature>
<dbReference type="Pfam" id="PF06421">
    <property type="entry name" value="LepA_C"/>
    <property type="match status" value="1"/>
</dbReference>
<keyword evidence="3 7" id="KW-0547">Nucleotide-binding</keyword>
<dbReference type="GO" id="GO:0005525">
    <property type="term" value="F:GTP binding"/>
    <property type="evidence" value="ECO:0007669"/>
    <property type="project" value="UniProtKB-UniRule"/>
</dbReference>
<evidence type="ECO:0000313" key="12">
    <source>
        <dbReference type="Proteomes" id="UP001530400"/>
    </source>
</evidence>